<dbReference type="OrthoDB" id="3561261at2759"/>
<protein>
    <recommendedName>
        <fullName evidence="1">2EXR domain-containing protein</fullName>
    </recommendedName>
</protein>
<name>A0A194VMF4_CYTMA</name>
<gene>
    <name evidence="2" type="ORF">VM1G_00764</name>
</gene>
<proteinExistence type="predicted"/>
<dbReference type="Pfam" id="PF20150">
    <property type="entry name" value="2EXR"/>
    <property type="match status" value="1"/>
</dbReference>
<evidence type="ECO:0000259" key="1">
    <source>
        <dbReference type="Pfam" id="PF20150"/>
    </source>
</evidence>
<dbReference type="AlphaFoldDB" id="A0A194VMF4"/>
<evidence type="ECO:0000313" key="2">
    <source>
        <dbReference type="EMBL" id="KUI65349.1"/>
    </source>
</evidence>
<accession>A0A194VMF4</accession>
<sequence>MATVKPSGIERIGIFMLPFELRRKIWRMTLPDESKTVQAKSDNCPRHTHLSNIRYNCIISFSVVQQTNPRTIPIALHICAESRASISILPGSENEQNGSGIWWNPAIDKILLDFDFDPRCLMGRTRLCRLLRHLVVGFTYGALFSITLNLHPDMQTVVAETRAHGQLQDLIVQLPMMKSFWIAYPDIPRSRPIGHHYLVTNGQEALRADLMSMDMMASAEDPTATFRAFFSMDWRMRQATMNPYILRHTLMCVFRRVVSEHRPPLDPIPGLQATIRLAMRTPRLASMTPCYISHSSYATSKYASWSSELRNVVTWHPPPVQMSSNSIINMIANLSVTPAAFQGGANGNGINAVVNVQQNATQQNATQQNATNQDTS</sequence>
<organism evidence="2 3">
    <name type="scientific">Cytospora mali</name>
    <name type="common">Apple Valsa canker fungus</name>
    <name type="synonym">Valsa mali</name>
    <dbReference type="NCBI Taxonomy" id="578113"/>
    <lineage>
        <taxon>Eukaryota</taxon>
        <taxon>Fungi</taxon>
        <taxon>Dikarya</taxon>
        <taxon>Ascomycota</taxon>
        <taxon>Pezizomycotina</taxon>
        <taxon>Sordariomycetes</taxon>
        <taxon>Sordariomycetidae</taxon>
        <taxon>Diaporthales</taxon>
        <taxon>Cytosporaceae</taxon>
        <taxon>Cytospora</taxon>
    </lineage>
</organism>
<dbReference type="EMBL" id="CM003098">
    <property type="protein sequence ID" value="KUI65349.1"/>
    <property type="molecule type" value="Genomic_DNA"/>
</dbReference>
<dbReference type="PANTHER" id="PTHR35910:SF6">
    <property type="entry name" value="2EXR DOMAIN-CONTAINING PROTEIN"/>
    <property type="match status" value="1"/>
</dbReference>
<dbReference type="Proteomes" id="UP000078559">
    <property type="component" value="Chromosome 1"/>
</dbReference>
<dbReference type="PANTHER" id="PTHR35910">
    <property type="entry name" value="2EXR DOMAIN-CONTAINING PROTEIN"/>
    <property type="match status" value="1"/>
</dbReference>
<dbReference type="InterPro" id="IPR045518">
    <property type="entry name" value="2EXR"/>
</dbReference>
<keyword evidence="3" id="KW-1185">Reference proteome</keyword>
<reference evidence="2" key="1">
    <citation type="submission" date="2014-12" db="EMBL/GenBank/DDBJ databases">
        <title>Genome Sequence of Valsa Canker Pathogens Uncovers a Specific Adaption of Colonization on Woody Bark.</title>
        <authorList>
            <person name="Yin Z."/>
            <person name="Liu H."/>
            <person name="Gao X."/>
            <person name="Li Z."/>
            <person name="Song N."/>
            <person name="Ke X."/>
            <person name="Dai Q."/>
            <person name="Wu Y."/>
            <person name="Sun Y."/>
            <person name="Xu J.-R."/>
            <person name="Kang Z.K."/>
            <person name="Wang L."/>
            <person name="Huang L."/>
        </authorList>
    </citation>
    <scope>NUCLEOTIDE SEQUENCE [LARGE SCALE GENOMIC DNA]</scope>
    <source>
        <strain evidence="2">03-8</strain>
    </source>
</reference>
<evidence type="ECO:0000313" key="3">
    <source>
        <dbReference type="Proteomes" id="UP000078559"/>
    </source>
</evidence>
<feature type="domain" description="2EXR" evidence="1">
    <location>
        <begin position="17"/>
        <end position="109"/>
    </location>
</feature>